<keyword evidence="1" id="KW-0472">Membrane</keyword>
<feature type="transmembrane region" description="Helical" evidence="1">
    <location>
        <begin position="125"/>
        <end position="146"/>
    </location>
</feature>
<keyword evidence="1" id="KW-1133">Transmembrane helix</keyword>
<gene>
    <name evidence="2" type="ORF">SVIM_LOCUS62252</name>
</gene>
<evidence type="ECO:0000313" key="2">
    <source>
        <dbReference type="EMBL" id="VFU25641.1"/>
    </source>
</evidence>
<organism evidence="2">
    <name type="scientific">Salix viminalis</name>
    <name type="common">Common osier</name>
    <name type="synonym">Basket willow</name>
    <dbReference type="NCBI Taxonomy" id="40686"/>
    <lineage>
        <taxon>Eukaryota</taxon>
        <taxon>Viridiplantae</taxon>
        <taxon>Streptophyta</taxon>
        <taxon>Embryophyta</taxon>
        <taxon>Tracheophyta</taxon>
        <taxon>Spermatophyta</taxon>
        <taxon>Magnoliopsida</taxon>
        <taxon>eudicotyledons</taxon>
        <taxon>Gunneridae</taxon>
        <taxon>Pentapetalae</taxon>
        <taxon>rosids</taxon>
        <taxon>fabids</taxon>
        <taxon>Malpighiales</taxon>
        <taxon>Salicaceae</taxon>
        <taxon>Saliceae</taxon>
        <taxon>Salix</taxon>
    </lineage>
</organism>
<protein>
    <submittedName>
        <fullName evidence="2">Uncharacterized protein</fullName>
    </submittedName>
</protein>
<proteinExistence type="predicted"/>
<dbReference type="AlphaFoldDB" id="A0A6N2KCB2"/>
<reference evidence="2" key="1">
    <citation type="submission" date="2019-03" db="EMBL/GenBank/DDBJ databases">
        <authorList>
            <person name="Mank J."/>
            <person name="Almeida P."/>
        </authorList>
    </citation>
    <scope>NUCLEOTIDE SEQUENCE</scope>
    <source>
        <strain evidence="2">78183</strain>
    </source>
</reference>
<feature type="transmembrane region" description="Helical" evidence="1">
    <location>
        <begin position="87"/>
        <end position="105"/>
    </location>
</feature>
<name>A0A6N2KCB2_SALVM</name>
<accession>A0A6N2KCB2</accession>
<dbReference type="EMBL" id="CAADRP010000247">
    <property type="protein sequence ID" value="VFU25641.1"/>
    <property type="molecule type" value="Genomic_DNA"/>
</dbReference>
<keyword evidence="1" id="KW-0812">Transmembrane</keyword>
<feature type="transmembrane region" description="Helical" evidence="1">
    <location>
        <begin position="158"/>
        <end position="179"/>
    </location>
</feature>
<sequence length="180" mass="19256">MSSSNSAVYDGEGFNKVSGLRSRSRDRLADLLLVALLPDGCECCNELGQFHQWVSSVRRLEIGTWGCSCPGTCHRCSPKFLFTEMRLVPAVACGSTPILLLLSITKEETVAGTDTIFPGLLPVPPVLLAGIVALGFPGVMPVFWAISDLLPGDRLTLLPLLPPLASLIWSLSLLGVLLLP</sequence>
<evidence type="ECO:0000256" key="1">
    <source>
        <dbReference type="SAM" id="Phobius"/>
    </source>
</evidence>